<reference evidence="2 3" key="1">
    <citation type="journal article" date="2023" name="Sci. Data">
        <title>Genome assembly of the Korean intertidal mud-creeper Batillaria attramentaria.</title>
        <authorList>
            <person name="Patra A.K."/>
            <person name="Ho P.T."/>
            <person name="Jun S."/>
            <person name="Lee S.J."/>
            <person name="Kim Y."/>
            <person name="Won Y.J."/>
        </authorList>
    </citation>
    <scope>NUCLEOTIDE SEQUENCE [LARGE SCALE GENOMIC DNA]</scope>
    <source>
        <strain evidence="2">Wonlab-2016</strain>
    </source>
</reference>
<evidence type="ECO:0000256" key="1">
    <source>
        <dbReference type="SAM" id="MobiDB-lite"/>
    </source>
</evidence>
<comment type="caution">
    <text evidence="2">The sequence shown here is derived from an EMBL/GenBank/DDBJ whole genome shotgun (WGS) entry which is preliminary data.</text>
</comment>
<feature type="region of interest" description="Disordered" evidence="1">
    <location>
        <begin position="1"/>
        <end position="57"/>
    </location>
</feature>
<gene>
    <name evidence="2" type="ORF">BaRGS_00017453</name>
</gene>
<evidence type="ECO:0000313" key="3">
    <source>
        <dbReference type="Proteomes" id="UP001519460"/>
    </source>
</evidence>
<dbReference type="AlphaFoldDB" id="A0ABD0KX73"/>
<accession>A0ABD0KX73</accession>
<keyword evidence="3" id="KW-1185">Reference proteome</keyword>
<proteinExistence type="predicted"/>
<feature type="region of interest" description="Disordered" evidence="1">
    <location>
        <begin position="135"/>
        <end position="194"/>
    </location>
</feature>
<sequence length="219" mass="22978">MPKPGGSNYGISAVPGTSSFPFVPPDPAPSLRGPGTRSPTPTLPPCPKPEHLASGRGCAAAETTHSLFFPSQPRLVEGEGDLGADGGRRSVSVVVKTSEKFCMTRKTSGHRRRREPCLEVAPSGRRRRLSSVIPLSGHGDEKRRCLPSSDTRGGAVTDSLMDHFQVGKGGRDKDGPSDQFAWGPSNGGRGSARGHVAPQLSGFLLVTGLVTFIPRFAAG</sequence>
<evidence type="ECO:0000313" key="2">
    <source>
        <dbReference type="EMBL" id="KAK7491352.1"/>
    </source>
</evidence>
<protein>
    <submittedName>
        <fullName evidence="2">Uncharacterized protein</fullName>
    </submittedName>
</protein>
<dbReference type="EMBL" id="JACVVK020000116">
    <property type="protein sequence ID" value="KAK7491352.1"/>
    <property type="molecule type" value="Genomic_DNA"/>
</dbReference>
<name>A0ABD0KX73_9CAEN</name>
<organism evidence="2 3">
    <name type="scientific">Batillaria attramentaria</name>
    <dbReference type="NCBI Taxonomy" id="370345"/>
    <lineage>
        <taxon>Eukaryota</taxon>
        <taxon>Metazoa</taxon>
        <taxon>Spiralia</taxon>
        <taxon>Lophotrochozoa</taxon>
        <taxon>Mollusca</taxon>
        <taxon>Gastropoda</taxon>
        <taxon>Caenogastropoda</taxon>
        <taxon>Sorbeoconcha</taxon>
        <taxon>Cerithioidea</taxon>
        <taxon>Batillariidae</taxon>
        <taxon>Batillaria</taxon>
    </lineage>
</organism>
<dbReference type="Proteomes" id="UP001519460">
    <property type="component" value="Unassembled WGS sequence"/>
</dbReference>